<protein>
    <recommendedName>
        <fullName evidence="2">TNT domain-containing protein</fullName>
    </recommendedName>
</protein>
<dbReference type="RefSeq" id="XP_035347146.1">
    <property type="nucleotide sequence ID" value="XM_035491253.1"/>
</dbReference>
<proteinExistence type="predicted"/>
<evidence type="ECO:0000256" key="1">
    <source>
        <dbReference type="SAM" id="SignalP"/>
    </source>
</evidence>
<gene>
    <name evidence="3" type="ORF">TRUGW13939_08117</name>
</gene>
<dbReference type="Pfam" id="PF14021">
    <property type="entry name" value="TNT"/>
    <property type="match status" value="1"/>
</dbReference>
<keyword evidence="4" id="KW-1185">Reference proteome</keyword>
<dbReference type="KEGG" id="trg:TRUGW13939_08117"/>
<evidence type="ECO:0000313" key="4">
    <source>
        <dbReference type="Proteomes" id="UP000509510"/>
    </source>
</evidence>
<dbReference type="AlphaFoldDB" id="A0A7H8R5L0"/>
<dbReference type="GeneID" id="55995606"/>
<dbReference type="Proteomes" id="UP000509510">
    <property type="component" value="Chromosome IV"/>
</dbReference>
<feature type="chain" id="PRO_5029021630" description="TNT domain-containing protein" evidence="1">
    <location>
        <begin position="23"/>
        <end position="221"/>
    </location>
</feature>
<evidence type="ECO:0000259" key="2">
    <source>
        <dbReference type="Pfam" id="PF14021"/>
    </source>
</evidence>
<dbReference type="EMBL" id="CP055901">
    <property type="protein sequence ID" value="QKX60971.1"/>
    <property type="molecule type" value="Genomic_DNA"/>
</dbReference>
<dbReference type="OrthoDB" id="2923349at2759"/>
<name>A0A7H8R5L0_TALRU</name>
<feature type="domain" description="TNT" evidence="2">
    <location>
        <begin position="124"/>
        <end position="216"/>
    </location>
</feature>
<organism evidence="3 4">
    <name type="scientific">Talaromyces rugulosus</name>
    <name type="common">Penicillium rugulosum</name>
    <dbReference type="NCBI Taxonomy" id="121627"/>
    <lineage>
        <taxon>Eukaryota</taxon>
        <taxon>Fungi</taxon>
        <taxon>Dikarya</taxon>
        <taxon>Ascomycota</taxon>
        <taxon>Pezizomycotina</taxon>
        <taxon>Eurotiomycetes</taxon>
        <taxon>Eurotiomycetidae</taxon>
        <taxon>Eurotiales</taxon>
        <taxon>Trichocomaceae</taxon>
        <taxon>Talaromyces</taxon>
        <taxon>Talaromyces sect. Islandici</taxon>
    </lineage>
</organism>
<feature type="signal peptide" evidence="1">
    <location>
        <begin position="1"/>
        <end position="22"/>
    </location>
</feature>
<dbReference type="GO" id="GO:0050135">
    <property type="term" value="F:NADP+ nucleosidase activity"/>
    <property type="evidence" value="ECO:0007669"/>
    <property type="project" value="InterPro"/>
</dbReference>
<dbReference type="PANTHER" id="PTHR42059:SF1">
    <property type="entry name" value="TNT DOMAIN-CONTAINING PROTEIN"/>
    <property type="match status" value="1"/>
</dbReference>
<dbReference type="InterPro" id="IPR053024">
    <property type="entry name" value="Fungal_surface_NADase"/>
</dbReference>
<dbReference type="PANTHER" id="PTHR42059">
    <property type="entry name" value="TNT DOMAIN-CONTAINING PROTEIN"/>
    <property type="match status" value="1"/>
</dbReference>
<evidence type="ECO:0000313" key="3">
    <source>
        <dbReference type="EMBL" id="QKX60971.1"/>
    </source>
</evidence>
<sequence>MLFNIVGTIAFCPLLLVGSVLAQGPTTTVSAPGSRCTLPCPSESPTAPDPDRRFVCRDNRLGPVDLPSEPAIAEMLDGYDQFGGLCPQEYFHHWFNDTNQHYINPPGNGFLLDAYNRPMYTEVTIPAGTLLDRFGGLNASFLSILGTAYTRRAISPGNLSRRRSATAPIYYVFNVTQPIRAQFGRSAPWYGQQGGELQYYLPDTSTQALIDQGSLELLESL</sequence>
<keyword evidence="1" id="KW-0732">Signal</keyword>
<accession>A0A7H8R5L0</accession>
<reference evidence="4" key="1">
    <citation type="submission" date="2020-06" db="EMBL/GenBank/DDBJ databases">
        <title>A chromosome-scale genome assembly of Talaromyces rugulosus W13939.</title>
        <authorList>
            <person name="Wang B."/>
            <person name="Guo L."/>
            <person name="Ye K."/>
            <person name="Wang L."/>
        </authorList>
    </citation>
    <scope>NUCLEOTIDE SEQUENCE [LARGE SCALE GENOMIC DNA]</scope>
    <source>
        <strain evidence="4">W13939</strain>
    </source>
</reference>
<dbReference type="InterPro" id="IPR025331">
    <property type="entry name" value="TNT"/>
</dbReference>